<reference evidence="10" key="1">
    <citation type="submission" date="2023-07" db="EMBL/GenBank/DDBJ databases">
        <title>draft genome sequence of fig (Ficus carica).</title>
        <authorList>
            <person name="Takahashi T."/>
            <person name="Nishimura K."/>
        </authorList>
    </citation>
    <scope>NUCLEOTIDE SEQUENCE</scope>
</reference>
<dbReference type="GO" id="GO:0003700">
    <property type="term" value="F:DNA-binding transcription factor activity"/>
    <property type="evidence" value="ECO:0007669"/>
    <property type="project" value="InterPro"/>
</dbReference>
<dbReference type="PROSITE" id="PS00028">
    <property type="entry name" value="ZINC_FINGER_C2H2_1"/>
    <property type="match status" value="2"/>
</dbReference>
<keyword evidence="11" id="KW-1185">Reference proteome</keyword>
<keyword evidence="2" id="KW-0677">Repeat</keyword>
<keyword evidence="3 7" id="KW-0863">Zinc-finger</keyword>
<proteinExistence type="predicted"/>
<comment type="caution">
    <text evidence="10">The sequence shown here is derived from an EMBL/GenBank/DDBJ whole genome shotgun (WGS) entry which is preliminary data.</text>
</comment>
<organism evidence="10 11">
    <name type="scientific">Ficus carica</name>
    <name type="common">Common fig</name>
    <dbReference type="NCBI Taxonomy" id="3494"/>
    <lineage>
        <taxon>Eukaryota</taxon>
        <taxon>Viridiplantae</taxon>
        <taxon>Streptophyta</taxon>
        <taxon>Embryophyta</taxon>
        <taxon>Tracheophyta</taxon>
        <taxon>Spermatophyta</taxon>
        <taxon>Magnoliopsida</taxon>
        <taxon>eudicotyledons</taxon>
        <taxon>Gunneridae</taxon>
        <taxon>Pentapetalae</taxon>
        <taxon>rosids</taxon>
        <taxon>fabids</taxon>
        <taxon>Rosales</taxon>
        <taxon>Moraceae</taxon>
        <taxon>Ficeae</taxon>
        <taxon>Ficus</taxon>
    </lineage>
</organism>
<dbReference type="AlphaFoldDB" id="A0AA88A5X8"/>
<evidence type="ECO:0000259" key="9">
    <source>
        <dbReference type="PROSITE" id="PS50157"/>
    </source>
</evidence>
<evidence type="ECO:0000256" key="2">
    <source>
        <dbReference type="ARBA" id="ARBA00022737"/>
    </source>
</evidence>
<keyword evidence="5" id="KW-0805">Transcription regulation</keyword>
<keyword evidence="1" id="KW-0479">Metal-binding</keyword>
<dbReference type="PROSITE" id="PS50157">
    <property type="entry name" value="ZINC_FINGER_C2H2_2"/>
    <property type="match status" value="2"/>
</dbReference>
<dbReference type="Pfam" id="PF13912">
    <property type="entry name" value="zf-C2H2_6"/>
    <property type="match status" value="2"/>
</dbReference>
<keyword evidence="4" id="KW-0862">Zinc</keyword>
<dbReference type="GO" id="GO:0005634">
    <property type="term" value="C:nucleus"/>
    <property type="evidence" value="ECO:0007669"/>
    <property type="project" value="TreeGrafter"/>
</dbReference>
<evidence type="ECO:0000256" key="5">
    <source>
        <dbReference type="ARBA" id="ARBA00023015"/>
    </source>
</evidence>
<name>A0AA88A5X8_FICCA</name>
<dbReference type="SUPFAM" id="SSF57667">
    <property type="entry name" value="beta-beta-alpha zinc fingers"/>
    <property type="match status" value="1"/>
</dbReference>
<evidence type="ECO:0000313" key="11">
    <source>
        <dbReference type="Proteomes" id="UP001187192"/>
    </source>
</evidence>
<dbReference type="PANTHER" id="PTHR45988">
    <property type="entry name" value="C2H2 TYPE ZINC FINGER TRANSCRIPTION FACTOR FAMILY-RELATED"/>
    <property type="match status" value="1"/>
</dbReference>
<feature type="region of interest" description="Disordered" evidence="8">
    <location>
        <begin position="240"/>
        <end position="281"/>
    </location>
</feature>
<dbReference type="InterPro" id="IPR044653">
    <property type="entry name" value="AZF1/2/3-like"/>
</dbReference>
<evidence type="ECO:0000256" key="7">
    <source>
        <dbReference type="PROSITE-ProRule" id="PRU00042"/>
    </source>
</evidence>
<evidence type="ECO:0000256" key="1">
    <source>
        <dbReference type="ARBA" id="ARBA00022723"/>
    </source>
</evidence>
<feature type="compositionally biased region" description="Basic residues" evidence="8">
    <location>
        <begin position="246"/>
        <end position="255"/>
    </location>
</feature>
<dbReference type="GO" id="GO:0000976">
    <property type="term" value="F:transcription cis-regulatory region binding"/>
    <property type="evidence" value="ECO:0007669"/>
    <property type="project" value="TreeGrafter"/>
</dbReference>
<evidence type="ECO:0000256" key="8">
    <source>
        <dbReference type="SAM" id="MobiDB-lite"/>
    </source>
</evidence>
<protein>
    <recommendedName>
        <fullName evidence="9">C2H2-type domain-containing protein</fullName>
    </recommendedName>
</protein>
<dbReference type="EMBL" id="BTGU01000024">
    <property type="protein sequence ID" value="GMN47042.1"/>
    <property type="molecule type" value="Genomic_DNA"/>
</dbReference>
<dbReference type="Proteomes" id="UP001187192">
    <property type="component" value="Unassembled WGS sequence"/>
</dbReference>
<feature type="compositionally biased region" description="Polar residues" evidence="8">
    <location>
        <begin position="264"/>
        <end position="279"/>
    </location>
</feature>
<gene>
    <name evidence="10" type="ORF">TIFTF001_016219</name>
</gene>
<evidence type="ECO:0000256" key="4">
    <source>
        <dbReference type="ARBA" id="ARBA00022833"/>
    </source>
</evidence>
<evidence type="ECO:0000313" key="10">
    <source>
        <dbReference type="EMBL" id="GMN47042.1"/>
    </source>
</evidence>
<evidence type="ECO:0000256" key="3">
    <source>
        <dbReference type="ARBA" id="ARBA00022771"/>
    </source>
</evidence>
<dbReference type="SMART" id="SM00355">
    <property type="entry name" value="ZnF_C2H2"/>
    <property type="match status" value="2"/>
</dbReference>
<keyword evidence="6" id="KW-0804">Transcription</keyword>
<feature type="domain" description="C2H2-type" evidence="9">
    <location>
        <begin position="21"/>
        <end position="48"/>
    </location>
</feature>
<dbReference type="Gene3D" id="3.30.160.60">
    <property type="entry name" value="Classic Zinc Finger"/>
    <property type="match status" value="1"/>
</dbReference>
<dbReference type="InterPro" id="IPR013087">
    <property type="entry name" value="Znf_C2H2_type"/>
</dbReference>
<accession>A0AA88A5X8</accession>
<dbReference type="GO" id="GO:0008270">
    <property type="term" value="F:zinc ion binding"/>
    <property type="evidence" value="ECO:0007669"/>
    <property type="project" value="UniProtKB-KW"/>
</dbReference>
<dbReference type="InterPro" id="IPR036236">
    <property type="entry name" value="Znf_C2H2_sf"/>
</dbReference>
<dbReference type="PANTHER" id="PTHR45988:SF18">
    <property type="entry name" value="C2H2-TYPE ZINC FINGER FAMILY PROTEIN"/>
    <property type="match status" value="1"/>
</dbReference>
<evidence type="ECO:0000256" key="6">
    <source>
        <dbReference type="ARBA" id="ARBA00023163"/>
    </source>
</evidence>
<feature type="domain" description="C2H2-type" evidence="9">
    <location>
        <begin position="227"/>
        <end position="254"/>
    </location>
</feature>
<sequence length="312" mass="35183">MKKKNTTTTVTNDRRNRRRKLVCCVCNKRFRSLYALSGHMRIHLDRDWRGTQLPEALPHNGMSNNSSSRYTLETTWSEGRTETTVSAIDLLANLPRSWSRTGKRGRKSAADVAAADGLLTLSHRERRNSRKQIVYPTPEPFARKLKVKIVSGKGSLWRIGTTYDNQKEENVKDRKGKKVIGTDCGVREKKRKKMCLAKEKKIITVSSSSTETDENVYLLSSASKNRYKCNNCGKSFPTFQALGGHRSTHSRKKSTPSRAEKDTSNASESTRSSPIQVDSSLEMPSLGFTKWGGQSDRAFLDFDLNQLPFGMP</sequence>